<name>A0A9P6R2H0_9FUNG</name>
<protein>
    <recommendedName>
        <fullName evidence="4">F-box domain-containing protein</fullName>
    </recommendedName>
</protein>
<dbReference type="InterPro" id="IPR025886">
    <property type="entry name" value="PP2-like"/>
</dbReference>
<dbReference type="SUPFAM" id="SSF81383">
    <property type="entry name" value="F-box domain"/>
    <property type="match status" value="1"/>
</dbReference>
<feature type="region of interest" description="Disordered" evidence="1">
    <location>
        <begin position="1"/>
        <end position="20"/>
    </location>
</feature>
<organism evidence="2 3">
    <name type="scientific">Linnemannia gamsii</name>
    <dbReference type="NCBI Taxonomy" id="64522"/>
    <lineage>
        <taxon>Eukaryota</taxon>
        <taxon>Fungi</taxon>
        <taxon>Fungi incertae sedis</taxon>
        <taxon>Mucoromycota</taxon>
        <taxon>Mortierellomycotina</taxon>
        <taxon>Mortierellomycetes</taxon>
        <taxon>Mortierellales</taxon>
        <taxon>Mortierellaceae</taxon>
        <taxon>Linnemannia</taxon>
    </lineage>
</organism>
<dbReference type="InterPro" id="IPR036047">
    <property type="entry name" value="F-box-like_dom_sf"/>
</dbReference>
<dbReference type="AlphaFoldDB" id="A0A9P6R2H0"/>
<keyword evidence="3" id="KW-1185">Reference proteome</keyword>
<dbReference type="OrthoDB" id="9970274at2759"/>
<feature type="region of interest" description="Disordered" evidence="1">
    <location>
        <begin position="79"/>
        <end position="210"/>
    </location>
</feature>
<evidence type="ECO:0008006" key="4">
    <source>
        <dbReference type="Google" id="ProtNLM"/>
    </source>
</evidence>
<accession>A0A9P6R2H0</accession>
<dbReference type="PANTHER" id="PTHR31960">
    <property type="entry name" value="F-BOX PROTEIN PP2-A15"/>
    <property type="match status" value="1"/>
</dbReference>
<evidence type="ECO:0000313" key="3">
    <source>
        <dbReference type="Proteomes" id="UP000823405"/>
    </source>
</evidence>
<proteinExistence type="predicted"/>
<comment type="caution">
    <text evidence="2">The sequence shown here is derived from an EMBL/GenBank/DDBJ whole genome shotgun (WGS) entry which is preliminary data.</text>
</comment>
<sequence length="382" mass="42632">MTESFKDTKGKGTKDTKDIKKSLSDMPAEVLIQIGLALPCRDFGRFLQTNRTIHSYLDSHYVWHQRFITRFGQTILEDKLNPPLPNKDPSKLTPPSTPLTPRFPSTNSQTFHSSSNNSSINNSANTSPTLQQPQQQFDNHLDPVSAASSPLPSAASSPRLIPSAAPYTPPSESSSDVGSDSDDGNGDEGSSSSRAKRPPKGKVRQIDLRRTNRASKAMLIDMYRQLSRMTMPAEDMMIAHMGNQFWRMITSSESKYDKLAELASVWWMDVVAVFFGVPPGRYKVQWRVKVTSDAPVVNTEFRAVLSDKDEDQSTVGEKKSALTFRPTSKQEFIAQTDSPGSRVNKKPFRNLFKGFTLLELPGELLVGDDYQNVFLQIRNHDG</sequence>
<dbReference type="EMBL" id="JAAAIN010000754">
    <property type="protein sequence ID" value="KAG0311117.1"/>
    <property type="molecule type" value="Genomic_DNA"/>
</dbReference>
<gene>
    <name evidence="2" type="ORF">BGZ97_012072</name>
</gene>
<feature type="compositionally biased region" description="Low complexity" evidence="1">
    <location>
        <begin position="143"/>
        <end position="178"/>
    </location>
</feature>
<evidence type="ECO:0000256" key="1">
    <source>
        <dbReference type="SAM" id="MobiDB-lite"/>
    </source>
</evidence>
<dbReference type="PANTHER" id="PTHR31960:SF2">
    <property type="entry name" value="F-BOX PROTEIN PP2-A15"/>
    <property type="match status" value="1"/>
</dbReference>
<dbReference type="Pfam" id="PF14299">
    <property type="entry name" value="PP2"/>
    <property type="match status" value="1"/>
</dbReference>
<dbReference type="Proteomes" id="UP000823405">
    <property type="component" value="Unassembled WGS sequence"/>
</dbReference>
<reference evidence="2" key="1">
    <citation type="journal article" date="2020" name="Fungal Divers.">
        <title>Resolving the Mortierellaceae phylogeny through synthesis of multi-gene phylogenetics and phylogenomics.</title>
        <authorList>
            <person name="Vandepol N."/>
            <person name="Liber J."/>
            <person name="Desiro A."/>
            <person name="Na H."/>
            <person name="Kennedy M."/>
            <person name="Barry K."/>
            <person name="Grigoriev I.V."/>
            <person name="Miller A.N."/>
            <person name="O'Donnell K."/>
            <person name="Stajich J.E."/>
            <person name="Bonito G."/>
        </authorList>
    </citation>
    <scope>NUCLEOTIDE SEQUENCE</scope>
    <source>
        <strain evidence="2">NVP60</strain>
    </source>
</reference>
<feature type="compositionally biased region" description="Low complexity" evidence="1">
    <location>
        <begin position="91"/>
        <end position="129"/>
    </location>
</feature>
<feature type="compositionally biased region" description="Basic residues" evidence="1">
    <location>
        <begin position="194"/>
        <end position="203"/>
    </location>
</feature>
<evidence type="ECO:0000313" key="2">
    <source>
        <dbReference type="EMBL" id="KAG0311117.1"/>
    </source>
</evidence>